<comment type="caution">
    <text evidence="8">The sequence shown here is derived from an EMBL/GenBank/DDBJ whole genome shotgun (WGS) entry which is preliminary data.</text>
</comment>
<feature type="transmembrane region" description="Helical" evidence="6">
    <location>
        <begin position="315"/>
        <end position="336"/>
    </location>
</feature>
<feature type="domain" description="Membrane transport protein MMPL" evidence="7">
    <location>
        <begin position="663"/>
        <end position="799"/>
    </location>
</feature>
<feature type="transmembrane region" description="Helical" evidence="6">
    <location>
        <begin position="779"/>
        <end position="800"/>
    </location>
</feature>
<evidence type="ECO:0000256" key="6">
    <source>
        <dbReference type="SAM" id="Phobius"/>
    </source>
</evidence>
<feature type="transmembrane region" description="Helical" evidence="6">
    <location>
        <begin position="380"/>
        <end position="399"/>
    </location>
</feature>
<dbReference type="PANTHER" id="PTHR33406:SF13">
    <property type="entry name" value="MEMBRANE PROTEIN YDFJ"/>
    <property type="match status" value="1"/>
</dbReference>
<evidence type="ECO:0000256" key="4">
    <source>
        <dbReference type="ARBA" id="ARBA00022989"/>
    </source>
</evidence>
<keyword evidence="5 6" id="KW-0472">Membrane</keyword>
<dbReference type="InterPro" id="IPR004869">
    <property type="entry name" value="MMPL_dom"/>
</dbReference>
<feature type="transmembrane region" description="Helical" evidence="6">
    <location>
        <begin position="715"/>
        <end position="737"/>
    </location>
</feature>
<evidence type="ECO:0000256" key="1">
    <source>
        <dbReference type="ARBA" id="ARBA00004651"/>
    </source>
</evidence>
<feature type="transmembrane region" description="Helical" evidence="6">
    <location>
        <begin position="660"/>
        <end position="681"/>
    </location>
</feature>
<dbReference type="EMBL" id="BMCG01000003">
    <property type="protein sequence ID" value="GGC07351.1"/>
    <property type="molecule type" value="Genomic_DNA"/>
</dbReference>
<dbReference type="SUPFAM" id="SSF82866">
    <property type="entry name" value="Multidrug efflux transporter AcrB transmembrane domain"/>
    <property type="match status" value="2"/>
</dbReference>
<dbReference type="Proteomes" id="UP000620266">
    <property type="component" value="Unassembled WGS sequence"/>
</dbReference>
<evidence type="ECO:0000313" key="9">
    <source>
        <dbReference type="Proteomes" id="UP000620266"/>
    </source>
</evidence>
<dbReference type="InterPro" id="IPR050545">
    <property type="entry name" value="Mycobact_MmpL"/>
</dbReference>
<dbReference type="Pfam" id="PF03176">
    <property type="entry name" value="MMPL"/>
    <property type="match status" value="2"/>
</dbReference>
<keyword evidence="4 6" id="KW-1133">Transmembrane helix</keyword>
<feature type="domain" description="Membrane transport protein MMPL" evidence="7">
    <location>
        <begin position="187"/>
        <end position="403"/>
    </location>
</feature>
<dbReference type="AlphaFoldDB" id="A0A8J2UQA7"/>
<protein>
    <submittedName>
        <fullName evidence="8">Membrane protein</fullName>
    </submittedName>
</protein>
<dbReference type="PANTHER" id="PTHR33406">
    <property type="entry name" value="MEMBRANE PROTEIN MJ1562-RELATED"/>
    <property type="match status" value="1"/>
</dbReference>
<feature type="transmembrane region" description="Helical" evidence="6">
    <location>
        <begin position="429"/>
        <end position="446"/>
    </location>
</feature>
<keyword evidence="9" id="KW-1185">Reference proteome</keyword>
<evidence type="ECO:0000256" key="5">
    <source>
        <dbReference type="ARBA" id="ARBA00023136"/>
    </source>
</evidence>
<reference evidence="8" key="1">
    <citation type="journal article" date="2014" name="Int. J. Syst. Evol. Microbiol.">
        <title>Complete genome sequence of Corynebacterium casei LMG S-19264T (=DSM 44701T), isolated from a smear-ripened cheese.</title>
        <authorList>
            <consortium name="US DOE Joint Genome Institute (JGI-PGF)"/>
            <person name="Walter F."/>
            <person name="Albersmeier A."/>
            <person name="Kalinowski J."/>
            <person name="Ruckert C."/>
        </authorList>
    </citation>
    <scope>NUCLEOTIDE SEQUENCE</scope>
    <source>
        <strain evidence="8">CCM 7086</strain>
    </source>
</reference>
<feature type="transmembrane region" description="Helical" evidence="6">
    <location>
        <begin position="749"/>
        <end position="773"/>
    </location>
</feature>
<evidence type="ECO:0000259" key="7">
    <source>
        <dbReference type="Pfam" id="PF03176"/>
    </source>
</evidence>
<organism evidence="8 9">
    <name type="scientific">Oxalicibacterium flavum</name>
    <dbReference type="NCBI Taxonomy" id="179467"/>
    <lineage>
        <taxon>Bacteria</taxon>
        <taxon>Pseudomonadati</taxon>
        <taxon>Pseudomonadota</taxon>
        <taxon>Betaproteobacteria</taxon>
        <taxon>Burkholderiales</taxon>
        <taxon>Oxalobacteraceae</taxon>
        <taxon>Oxalicibacterium</taxon>
    </lineage>
</organism>
<keyword evidence="3 6" id="KW-0812">Transmembrane</keyword>
<evidence type="ECO:0000313" key="8">
    <source>
        <dbReference type="EMBL" id="GGC07351.1"/>
    </source>
</evidence>
<accession>A0A8J2UQA7</accession>
<name>A0A8J2UQA7_9BURK</name>
<comment type="subcellular location">
    <subcellularLocation>
        <location evidence="1">Cell membrane</location>
        <topology evidence="1">Multi-pass membrane protein</topology>
    </subcellularLocation>
</comment>
<feature type="transmembrane region" description="Helical" evidence="6">
    <location>
        <begin position="688"/>
        <end position="709"/>
    </location>
</feature>
<keyword evidence="2" id="KW-1003">Cell membrane</keyword>
<dbReference type="RefSeq" id="WP_229728938.1">
    <property type="nucleotide sequence ID" value="NZ_BMCG01000003.1"/>
</dbReference>
<dbReference type="GO" id="GO:0005886">
    <property type="term" value="C:plasma membrane"/>
    <property type="evidence" value="ECO:0007669"/>
    <property type="project" value="UniProtKB-SubCell"/>
</dbReference>
<feature type="transmembrane region" description="Helical" evidence="6">
    <location>
        <begin position="357"/>
        <end position="374"/>
    </location>
</feature>
<dbReference type="Gene3D" id="1.20.1640.10">
    <property type="entry name" value="Multidrug efflux transporter AcrB transmembrane domain"/>
    <property type="match status" value="2"/>
</dbReference>
<evidence type="ECO:0000256" key="2">
    <source>
        <dbReference type="ARBA" id="ARBA00022475"/>
    </source>
</evidence>
<feature type="transmembrane region" description="Helical" evidence="6">
    <location>
        <begin position="286"/>
        <end position="309"/>
    </location>
</feature>
<proteinExistence type="predicted"/>
<reference evidence="8" key="2">
    <citation type="submission" date="2020-09" db="EMBL/GenBank/DDBJ databases">
        <authorList>
            <person name="Sun Q."/>
            <person name="Sedlacek I."/>
        </authorList>
    </citation>
    <scope>NUCLEOTIDE SEQUENCE</scope>
    <source>
        <strain evidence="8">CCM 7086</strain>
    </source>
</reference>
<evidence type="ECO:0000256" key="3">
    <source>
        <dbReference type="ARBA" id="ARBA00022692"/>
    </source>
</evidence>
<gene>
    <name evidence="8" type="primary">actII-3</name>
    <name evidence="8" type="ORF">GCM10007205_15660</name>
</gene>
<feature type="transmembrane region" description="Helical" evidence="6">
    <location>
        <begin position="262"/>
        <end position="279"/>
    </location>
</feature>
<sequence length="823" mass="88284">MNKPAMQNGAPPRAWTAICVWLLVALLGIGVLFRTTFTADLTAFLPKDPTEEQQLLVEQLRDGMVSRMILMGIEGADPQARAALSRSLAKQMRENDEFISVNNGEPVNQEADHAYLFNNRYLLSPAVTPDHFGTEGLHTAIGETIDLLASPAGLLVKDILPQDPTGEMATLIAQFNSGQQPRKQHGIWVARDGSRALLLAQTRALGSDTDAQEAAINHIREKFERARAEVGKQHAAASSASLILTGPGVFGVNARNTISTEASLFAIASATLIMGLLFFTYRSGMAVLLGLAPVLSGILAGTVAVSLGFGTVHAITLGFGTTMIGEAIDYAIYLFIQSGSARNSAEWARKSWPTIRLGVLTSMAGFGALLFSGFPGLAQLGLYTIAGLISAAFVTRYVLPSLLPREFVVRDLSHVGRTVQRAIDFLQKLRWILLLIFALACATLWLQRDQLWQAELGALSPVSQADKDLDEKLRKDIGAPDVRYLVVVKGKSLEDVLQAAEKVAPRLDTLVEEGQLAAYETPTRYLPSRAAQRVRLASLPSAEQLQARLGQAVQDLPVQTSVLAPFVSSVDALARVNADEQTREQRLLTRKDLAGTSMAMATDALLIEQKDVATALLPLTANAEHVIDAERMRAELARSGVERVYFIDLKAETDKLYNGYMHEAVLLALYGMLAMTIMLGFTIRSAAGLARVMIPLVIAVLSVAAFFAATGERMTILHLVGLLLIVAVGSNYALFFAQPPKDEHGNPTAIAPTTLASLVFANVTTVIGFGVLGFSSVPILSAIGKTVGIGVILALLYAAVFSGSLRPRAANASHDSSRSTGTP</sequence>